<comment type="caution">
    <text evidence="2">The sequence shown here is derived from an EMBL/GenBank/DDBJ whole genome shotgun (WGS) entry which is preliminary data.</text>
</comment>
<protein>
    <submittedName>
        <fullName evidence="2">Uncharacterized protein</fullName>
    </submittedName>
</protein>
<evidence type="ECO:0000313" key="2">
    <source>
        <dbReference type="EMBL" id="GEZ09338.1"/>
    </source>
</evidence>
<gene>
    <name evidence="2" type="ORF">Tci_481311</name>
</gene>
<dbReference type="AlphaFoldDB" id="A0A699I421"/>
<feature type="non-terminal residue" evidence="2">
    <location>
        <position position="224"/>
    </location>
</feature>
<organism evidence="2">
    <name type="scientific">Tanacetum cinerariifolium</name>
    <name type="common">Dalmatian daisy</name>
    <name type="synonym">Chrysanthemum cinerariifolium</name>
    <dbReference type="NCBI Taxonomy" id="118510"/>
    <lineage>
        <taxon>Eukaryota</taxon>
        <taxon>Viridiplantae</taxon>
        <taxon>Streptophyta</taxon>
        <taxon>Embryophyta</taxon>
        <taxon>Tracheophyta</taxon>
        <taxon>Spermatophyta</taxon>
        <taxon>Magnoliopsida</taxon>
        <taxon>eudicotyledons</taxon>
        <taxon>Gunneridae</taxon>
        <taxon>Pentapetalae</taxon>
        <taxon>asterids</taxon>
        <taxon>campanulids</taxon>
        <taxon>Asterales</taxon>
        <taxon>Asteraceae</taxon>
        <taxon>Asteroideae</taxon>
        <taxon>Anthemideae</taxon>
        <taxon>Anthemidinae</taxon>
        <taxon>Tanacetum</taxon>
    </lineage>
</organism>
<feature type="non-terminal residue" evidence="2">
    <location>
        <position position="1"/>
    </location>
</feature>
<reference evidence="2" key="1">
    <citation type="journal article" date="2019" name="Sci. Rep.">
        <title>Draft genome of Tanacetum cinerariifolium, the natural source of mosquito coil.</title>
        <authorList>
            <person name="Yamashiro T."/>
            <person name="Shiraishi A."/>
            <person name="Satake H."/>
            <person name="Nakayama K."/>
        </authorList>
    </citation>
    <scope>NUCLEOTIDE SEQUENCE</scope>
</reference>
<evidence type="ECO:0000256" key="1">
    <source>
        <dbReference type="SAM" id="MobiDB-lite"/>
    </source>
</evidence>
<feature type="region of interest" description="Disordered" evidence="1">
    <location>
        <begin position="18"/>
        <end position="71"/>
    </location>
</feature>
<feature type="compositionally biased region" description="Acidic residues" evidence="1">
    <location>
        <begin position="44"/>
        <end position="62"/>
    </location>
</feature>
<feature type="compositionally biased region" description="Acidic residues" evidence="1">
    <location>
        <begin position="19"/>
        <end position="36"/>
    </location>
</feature>
<accession>A0A699I421</accession>
<proteinExistence type="predicted"/>
<dbReference type="EMBL" id="BKCJ010240090">
    <property type="protein sequence ID" value="GEZ09338.1"/>
    <property type="molecule type" value="Genomic_DNA"/>
</dbReference>
<name>A0A699I421_TANCI</name>
<sequence>EPPLAPNPPKLKNYYLDALDYDDEEELYENLDEDEEDPKKDLEMDIDEEEEDPEMNINDEQEEKPVPASSPFKGPLSTYEVGEPSSIASALIFSTRYELNQTEIAATHKVAIRARRWLDRVDPVIAAERTTIASKATEVVRAAAAVKITRAAATVDRAEGSNNAGPAMGAGGPNVAGPTVGAVAMNAVPELENIRTHQSSVSLDFEILIVGYEHVVMNCGSAGI</sequence>